<evidence type="ECO:0000313" key="3">
    <source>
        <dbReference type="EMBL" id="KAF8378231.1"/>
    </source>
</evidence>
<feature type="compositionally biased region" description="Basic and acidic residues" evidence="1">
    <location>
        <begin position="661"/>
        <end position="722"/>
    </location>
</feature>
<keyword evidence="2" id="KW-0472">Membrane</keyword>
<keyword evidence="4" id="KW-1185">Reference proteome</keyword>
<evidence type="ECO:0000256" key="1">
    <source>
        <dbReference type="SAM" id="MobiDB-lite"/>
    </source>
</evidence>
<reference evidence="3 4" key="1">
    <citation type="submission" date="2020-04" db="EMBL/GenBank/DDBJ databases">
        <title>Plant Genome Project.</title>
        <authorList>
            <person name="Zhang R.-G."/>
        </authorList>
    </citation>
    <scope>NUCLEOTIDE SEQUENCE [LARGE SCALE GENOMIC DNA]</scope>
    <source>
        <strain evidence="3">YNK0</strain>
        <tissue evidence="3">Leaf</tissue>
    </source>
</reference>
<feature type="region of interest" description="Disordered" evidence="1">
    <location>
        <begin position="815"/>
        <end position="849"/>
    </location>
</feature>
<name>A0A834Y9U6_TETSI</name>
<dbReference type="GO" id="GO:0016757">
    <property type="term" value="F:glycosyltransferase activity"/>
    <property type="evidence" value="ECO:0007669"/>
    <property type="project" value="InterPro"/>
</dbReference>
<feature type="region of interest" description="Disordered" evidence="1">
    <location>
        <begin position="26"/>
        <end position="46"/>
    </location>
</feature>
<dbReference type="OrthoDB" id="540503at2759"/>
<feature type="region of interest" description="Disordered" evidence="1">
    <location>
        <begin position="457"/>
        <end position="527"/>
    </location>
</feature>
<comment type="caution">
    <text evidence="3">The sequence shown here is derived from an EMBL/GenBank/DDBJ whole genome shotgun (WGS) entry which is preliminary data.</text>
</comment>
<feature type="compositionally biased region" description="Basic and acidic residues" evidence="1">
    <location>
        <begin position="638"/>
        <end position="655"/>
    </location>
</feature>
<dbReference type="EMBL" id="JABCRI010000023">
    <property type="protein sequence ID" value="KAF8378231.1"/>
    <property type="molecule type" value="Genomic_DNA"/>
</dbReference>
<feature type="region of interest" description="Disordered" evidence="1">
    <location>
        <begin position="621"/>
        <end position="788"/>
    </location>
</feature>
<dbReference type="InterPro" id="IPR044575">
    <property type="entry name" value="RAY1-like"/>
</dbReference>
<dbReference type="AlphaFoldDB" id="A0A834Y9U6"/>
<protein>
    <submittedName>
        <fullName evidence="3">Uncharacterized protein</fullName>
    </submittedName>
</protein>
<keyword evidence="2" id="KW-0812">Transmembrane</keyword>
<feature type="compositionally biased region" description="Basic residues" evidence="1">
    <location>
        <begin position="826"/>
        <end position="846"/>
    </location>
</feature>
<feature type="compositionally biased region" description="Basic and acidic residues" evidence="1">
    <location>
        <begin position="730"/>
        <end position="763"/>
    </location>
</feature>
<dbReference type="PANTHER" id="PTHR47483:SF1">
    <property type="entry name" value="BETA-ARABINOFURANOSYLTRANSFERASE RAY1"/>
    <property type="match status" value="1"/>
</dbReference>
<feature type="region of interest" description="Disordered" evidence="1">
    <location>
        <begin position="334"/>
        <end position="375"/>
    </location>
</feature>
<gene>
    <name evidence="3" type="ORF">HHK36_029570</name>
</gene>
<sequence>MVSVTADRNIPHNNEEDWAARARAWASAKTEIENQHPQSQFTPVDRPEEHNHVYHDQYQQTIDPHYTDIHQSSLPSSSYQQFAFSAPNLHRSPANHLQESTSFSSGPSSYVSDGHLSYTARDGALAADSNPVYLHQESVPTSSSIYQQEVPSSYSSVTGNALLSILNLCVKLVLKNCCCGTYYRQDSTYAVYDFSLRLACNESNDSLQSGRRMIHSHVLHMDPSFFSLLVKVDLYFLSLQCWISVASGSITQDLLVKGFKPKYVENSFGVAFISRFYFPFFFLTFILYSLEVYRHMGMIATVACVNRTAKYFMDPNFVRIGVVYPAVPPIPSGPQEDPFQPIGDESIDKSPRQSYQTDSKSIESSRTTEDDDDDDEVISARTAAINQEIKRVLTEVLLKVTDELFDEIATKVLCEDDLTVEVDQSTATPNHKVSPSPPSIPTPKASAKVLIPIKAKETEAEDVSGKSSSSSPGDVLGLGNYASDDDGEIDSSSMPNTRQTDSVHQQSSIEKLSEDIPETVENGSSQAEIERYCADPTNVESDHNKTCPSGHIHNHSVLDVGLSDNRVDVELDHENNGTPSSVKGVLGILGEKINVEVGKMAESSNAFVLKDTVREMACMNPELPGRNFSVKSSMTDDSQGKEARNKSDKNGHESKSSAGKDFIKNAESGKARVDEKHSDSIDRRRRDEKNVRKEKTHERNGSKERVKEQSVKPGEKAKETGSRKKSIHVNSKDDRKESERVKRASAKEDSNRKRERVKDERGDRSRHKGARHKRQRSSSVGSRASEDSKKRFTIINPLSLSLSLYLISFSYAMHSKRRSLSPSPTRFRRRQVSRSPHSKHSQRRHSPYSSLETTRYFDRVWGGGRGPIHPSIGEDDDVKEMKARRKEGKTPNIPLRGHVAMTFDYRVECLTKFVLIKVSQPLQLTGRGWAVGQDHDHALGSGGPEFESPPTVGHPHGVIPSYLVLVGLWLGGCCTLAPGGNSQAFQVGLWSVWLSGFLLIGLSLYATQRLPSLKNQIKKPILHHREWGRPNITIFSAPRPFNGSIGASQVLAVRSWLALSPDVSVVLFGRDPSVLSLAGALGSRVSVEPNIDFT</sequence>
<accession>A0A834Y9U6</accession>
<feature type="region of interest" description="Disordered" evidence="1">
    <location>
        <begin position="425"/>
        <end position="445"/>
    </location>
</feature>
<feature type="compositionally biased region" description="Polar residues" evidence="1">
    <location>
        <begin position="490"/>
        <end position="510"/>
    </location>
</feature>
<dbReference type="PANTHER" id="PTHR47483">
    <property type="entry name" value="BETA-ARABINOFURANOSYLTRANSFERASE RAY1"/>
    <property type="match status" value="1"/>
</dbReference>
<feature type="transmembrane region" description="Helical" evidence="2">
    <location>
        <begin position="987"/>
        <end position="1006"/>
    </location>
</feature>
<proteinExistence type="predicted"/>
<feature type="transmembrane region" description="Helical" evidence="2">
    <location>
        <begin position="962"/>
        <end position="981"/>
    </location>
</feature>
<evidence type="ECO:0000256" key="2">
    <source>
        <dbReference type="SAM" id="Phobius"/>
    </source>
</evidence>
<evidence type="ECO:0000313" key="4">
    <source>
        <dbReference type="Proteomes" id="UP000655225"/>
    </source>
</evidence>
<dbReference type="Proteomes" id="UP000655225">
    <property type="component" value="Unassembled WGS sequence"/>
</dbReference>
<feature type="transmembrane region" description="Helical" evidence="2">
    <location>
        <begin position="268"/>
        <end position="290"/>
    </location>
</feature>
<organism evidence="3 4">
    <name type="scientific">Tetracentron sinense</name>
    <name type="common">Spur-leaf</name>
    <dbReference type="NCBI Taxonomy" id="13715"/>
    <lineage>
        <taxon>Eukaryota</taxon>
        <taxon>Viridiplantae</taxon>
        <taxon>Streptophyta</taxon>
        <taxon>Embryophyta</taxon>
        <taxon>Tracheophyta</taxon>
        <taxon>Spermatophyta</taxon>
        <taxon>Magnoliopsida</taxon>
        <taxon>Trochodendrales</taxon>
        <taxon>Trochodendraceae</taxon>
        <taxon>Tetracentron</taxon>
    </lineage>
</organism>
<feature type="compositionally biased region" description="Basic residues" evidence="1">
    <location>
        <begin position="764"/>
        <end position="776"/>
    </location>
</feature>
<feature type="compositionally biased region" description="Low complexity" evidence="1">
    <location>
        <begin position="465"/>
        <end position="479"/>
    </location>
</feature>
<keyword evidence="2" id="KW-1133">Transmembrane helix</keyword>